<evidence type="ECO:0000256" key="1">
    <source>
        <dbReference type="ARBA" id="ARBA00023015"/>
    </source>
</evidence>
<dbReference type="SMART" id="SM00345">
    <property type="entry name" value="HTH_GNTR"/>
    <property type="match status" value="1"/>
</dbReference>
<dbReference type="InterPro" id="IPR008920">
    <property type="entry name" value="TF_FadR/GntR_C"/>
</dbReference>
<evidence type="ECO:0000256" key="3">
    <source>
        <dbReference type="ARBA" id="ARBA00023163"/>
    </source>
</evidence>
<dbReference type="Pfam" id="PF00392">
    <property type="entry name" value="GntR"/>
    <property type="match status" value="1"/>
</dbReference>
<feature type="domain" description="HTH gntR-type" evidence="4">
    <location>
        <begin position="22"/>
        <end position="89"/>
    </location>
</feature>
<evidence type="ECO:0000313" key="8">
    <source>
        <dbReference type="Proteomes" id="UP000489190"/>
    </source>
</evidence>
<name>A0A6A7YHF9_9PSED</name>
<reference evidence="7 8" key="1">
    <citation type="submission" date="2019-10" db="EMBL/GenBank/DDBJ databases">
        <title>Evaluation of single-gene subtyping targets for Pseudomonas.</title>
        <authorList>
            <person name="Reichler S.J."/>
            <person name="Orsi R.H."/>
            <person name="Wiedmann M."/>
            <person name="Martin N.H."/>
            <person name="Murphy S.I."/>
        </authorList>
    </citation>
    <scope>NUCLEOTIDE SEQUENCE [LARGE SCALE GENOMIC DNA]</scope>
    <source>
        <strain evidence="6 8">FSL R10-3254</strain>
        <strain evidence="5 7">FSL R10-3257</strain>
    </source>
</reference>
<evidence type="ECO:0000313" key="5">
    <source>
        <dbReference type="EMBL" id="MQT46697.1"/>
    </source>
</evidence>
<dbReference type="AlphaFoldDB" id="A0A6A7YHF9"/>
<dbReference type="InterPro" id="IPR011711">
    <property type="entry name" value="GntR_C"/>
</dbReference>
<keyword evidence="1" id="KW-0805">Transcription regulation</keyword>
<dbReference type="RefSeq" id="WP_153326879.1">
    <property type="nucleotide sequence ID" value="NZ_WIWI01000008.1"/>
</dbReference>
<protein>
    <submittedName>
        <fullName evidence="5">FCD domain-containing protein</fullName>
    </submittedName>
</protein>
<gene>
    <name evidence="6" type="ORF">GHO39_04160</name>
    <name evidence="5" type="ORF">GHO40_08155</name>
</gene>
<dbReference type="PROSITE" id="PS50949">
    <property type="entry name" value="HTH_GNTR"/>
    <property type="match status" value="1"/>
</dbReference>
<dbReference type="PANTHER" id="PTHR43537:SF53">
    <property type="entry name" value="HTH-TYPE TRANSCRIPTIONAL REPRESSOR NANR"/>
    <property type="match status" value="1"/>
</dbReference>
<keyword evidence="2" id="KW-0238">DNA-binding</keyword>
<dbReference type="InterPro" id="IPR036388">
    <property type="entry name" value="WH-like_DNA-bd_sf"/>
</dbReference>
<comment type="caution">
    <text evidence="5">The sequence shown here is derived from an EMBL/GenBank/DDBJ whole genome shotgun (WGS) entry which is preliminary data.</text>
</comment>
<dbReference type="EMBL" id="WIWI01000008">
    <property type="protein sequence ID" value="MQT88336.1"/>
    <property type="molecule type" value="Genomic_DNA"/>
</dbReference>
<evidence type="ECO:0000313" key="7">
    <source>
        <dbReference type="Proteomes" id="UP000441404"/>
    </source>
</evidence>
<dbReference type="SUPFAM" id="SSF48008">
    <property type="entry name" value="GntR ligand-binding domain-like"/>
    <property type="match status" value="1"/>
</dbReference>
<dbReference type="Proteomes" id="UP000441404">
    <property type="component" value="Unassembled WGS sequence"/>
</dbReference>
<evidence type="ECO:0000259" key="4">
    <source>
        <dbReference type="PROSITE" id="PS50949"/>
    </source>
</evidence>
<sequence length="220" mass="24226">MSAYALLPSNASLPDSRPLQSAPCTDDVYARVLDAIVDQRLPPDSRLNEERLGREFGVSRLQIRHALSLLTYQHVITLQAKVGARIASPSDEQICQALHARRLTETALIPMACQRAQRPDIDHLHHLIERQRQACADNQRGRAIRLAGAFHLHLGHMAGNAPLAHFLANLIPMTSLAIARRSDGPEAWQQQVAMANAVENKDEATALALLNHYLGELVPG</sequence>
<dbReference type="GO" id="GO:0003677">
    <property type="term" value="F:DNA binding"/>
    <property type="evidence" value="ECO:0007669"/>
    <property type="project" value="UniProtKB-KW"/>
</dbReference>
<dbReference type="Gene3D" id="1.10.10.10">
    <property type="entry name" value="Winged helix-like DNA-binding domain superfamily/Winged helix DNA-binding domain"/>
    <property type="match status" value="1"/>
</dbReference>
<accession>A0A6A7YHF9</accession>
<dbReference type="Pfam" id="PF07729">
    <property type="entry name" value="FCD"/>
    <property type="match status" value="1"/>
</dbReference>
<keyword evidence="3" id="KW-0804">Transcription</keyword>
<organism evidence="5 7">
    <name type="scientific">Pseudomonas helleri</name>
    <dbReference type="NCBI Taxonomy" id="1608996"/>
    <lineage>
        <taxon>Bacteria</taxon>
        <taxon>Pseudomonadati</taxon>
        <taxon>Pseudomonadota</taxon>
        <taxon>Gammaproteobacteria</taxon>
        <taxon>Pseudomonadales</taxon>
        <taxon>Pseudomonadaceae</taxon>
        <taxon>Pseudomonas</taxon>
    </lineage>
</organism>
<evidence type="ECO:0000313" key="6">
    <source>
        <dbReference type="EMBL" id="MQT88336.1"/>
    </source>
</evidence>
<dbReference type="EMBL" id="WIWJ01000011">
    <property type="protein sequence ID" value="MQT46697.1"/>
    <property type="molecule type" value="Genomic_DNA"/>
</dbReference>
<dbReference type="GO" id="GO:0003700">
    <property type="term" value="F:DNA-binding transcription factor activity"/>
    <property type="evidence" value="ECO:0007669"/>
    <property type="project" value="InterPro"/>
</dbReference>
<dbReference type="SUPFAM" id="SSF46785">
    <property type="entry name" value="Winged helix' DNA-binding domain"/>
    <property type="match status" value="1"/>
</dbReference>
<dbReference type="Proteomes" id="UP000489190">
    <property type="component" value="Unassembled WGS sequence"/>
</dbReference>
<dbReference type="Gene3D" id="1.20.120.530">
    <property type="entry name" value="GntR ligand-binding domain-like"/>
    <property type="match status" value="1"/>
</dbReference>
<evidence type="ECO:0000256" key="2">
    <source>
        <dbReference type="ARBA" id="ARBA00023125"/>
    </source>
</evidence>
<dbReference type="InterPro" id="IPR000524">
    <property type="entry name" value="Tscrpt_reg_HTH_GntR"/>
</dbReference>
<dbReference type="SMART" id="SM00895">
    <property type="entry name" value="FCD"/>
    <property type="match status" value="1"/>
</dbReference>
<dbReference type="PANTHER" id="PTHR43537">
    <property type="entry name" value="TRANSCRIPTIONAL REGULATOR, GNTR FAMILY"/>
    <property type="match status" value="1"/>
</dbReference>
<dbReference type="InterPro" id="IPR036390">
    <property type="entry name" value="WH_DNA-bd_sf"/>
</dbReference>
<proteinExistence type="predicted"/>